<accession>A0A9D4CHW1</accession>
<feature type="compositionally biased region" description="Polar residues" evidence="1">
    <location>
        <begin position="92"/>
        <end position="102"/>
    </location>
</feature>
<protein>
    <submittedName>
        <fullName evidence="2">Uncharacterized protein</fullName>
    </submittedName>
</protein>
<evidence type="ECO:0000313" key="2">
    <source>
        <dbReference type="EMBL" id="KAH3725614.1"/>
    </source>
</evidence>
<dbReference type="AlphaFoldDB" id="A0A9D4CHW1"/>
<keyword evidence="3" id="KW-1185">Reference proteome</keyword>
<sequence>MITVIREKGAVVPSTLNDGYIIDCNDIINWVLFTSFVKEKISQKTYREFQRNRNRQVLRVPYPAGANEYTALKEVTPSPNIQPNADPMGSNAPISSEHTLTQ</sequence>
<organism evidence="2 3">
    <name type="scientific">Dreissena polymorpha</name>
    <name type="common">Zebra mussel</name>
    <name type="synonym">Mytilus polymorpha</name>
    <dbReference type="NCBI Taxonomy" id="45954"/>
    <lineage>
        <taxon>Eukaryota</taxon>
        <taxon>Metazoa</taxon>
        <taxon>Spiralia</taxon>
        <taxon>Lophotrochozoa</taxon>
        <taxon>Mollusca</taxon>
        <taxon>Bivalvia</taxon>
        <taxon>Autobranchia</taxon>
        <taxon>Heteroconchia</taxon>
        <taxon>Euheterodonta</taxon>
        <taxon>Imparidentia</taxon>
        <taxon>Neoheterodontei</taxon>
        <taxon>Myida</taxon>
        <taxon>Dreissenoidea</taxon>
        <taxon>Dreissenidae</taxon>
        <taxon>Dreissena</taxon>
    </lineage>
</organism>
<reference evidence="2" key="1">
    <citation type="journal article" date="2019" name="bioRxiv">
        <title>The Genome of the Zebra Mussel, Dreissena polymorpha: A Resource for Invasive Species Research.</title>
        <authorList>
            <person name="McCartney M.A."/>
            <person name="Auch B."/>
            <person name="Kono T."/>
            <person name="Mallez S."/>
            <person name="Zhang Y."/>
            <person name="Obille A."/>
            <person name="Becker A."/>
            <person name="Abrahante J.E."/>
            <person name="Garbe J."/>
            <person name="Badalamenti J.P."/>
            <person name="Herman A."/>
            <person name="Mangelson H."/>
            <person name="Liachko I."/>
            <person name="Sullivan S."/>
            <person name="Sone E.D."/>
            <person name="Koren S."/>
            <person name="Silverstein K.A.T."/>
            <person name="Beckman K.B."/>
            <person name="Gohl D.M."/>
        </authorList>
    </citation>
    <scope>NUCLEOTIDE SEQUENCE</scope>
    <source>
        <strain evidence="2">Duluth1</strain>
        <tissue evidence="2">Whole animal</tissue>
    </source>
</reference>
<evidence type="ECO:0000313" key="3">
    <source>
        <dbReference type="Proteomes" id="UP000828390"/>
    </source>
</evidence>
<comment type="caution">
    <text evidence="2">The sequence shown here is derived from an EMBL/GenBank/DDBJ whole genome shotgun (WGS) entry which is preliminary data.</text>
</comment>
<dbReference type="EMBL" id="JAIWYP010000012">
    <property type="protein sequence ID" value="KAH3725614.1"/>
    <property type="molecule type" value="Genomic_DNA"/>
</dbReference>
<name>A0A9D4CHW1_DREPO</name>
<dbReference type="Proteomes" id="UP000828390">
    <property type="component" value="Unassembled WGS sequence"/>
</dbReference>
<proteinExistence type="predicted"/>
<evidence type="ECO:0000256" key="1">
    <source>
        <dbReference type="SAM" id="MobiDB-lite"/>
    </source>
</evidence>
<feature type="region of interest" description="Disordered" evidence="1">
    <location>
        <begin position="76"/>
        <end position="102"/>
    </location>
</feature>
<reference evidence="2" key="2">
    <citation type="submission" date="2020-11" db="EMBL/GenBank/DDBJ databases">
        <authorList>
            <person name="McCartney M.A."/>
            <person name="Auch B."/>
            <person name="Kono T."/>
            <person name="Mallez S."/>
            <person name="Becker A."/>
            <person name="Gohl D.M."/>
            <person name="Silverstein K.A.T."/>
            <person name="Koren S."/>
            <person name="Bechman K.B."/>
            <person name="Herman A."/>
            <person name="Abrahante J.E."/>
            <person name="Garbe J."/>
        </authorList>
    </citation>
    <scope>NUCLEOTIDE SEQUENCE</scope>
    <source>
        <strain evidence="2">Duluth1</strain>
        <tissue evidence="2">Whole animal</tissue>
    </source>
</reference>
<gene>
    <name evidence="2" type="ORF">DPMN_051461</name>
</gene>